<protein>
    <recommendedName>
        <fullName evidence="4">Glycosyltransferase RgtA/B/C/D-like domain-containing protein</fullName>
    </recommendedName>
</protein>
<evidence type="ECO:0000313" key="3">
    <source>
        <dbReference type="Proteomes" id="UP000298781"/>
    </source>
</evidence>
<evidence type="ECO:0000313" key="2">
    <source>
        <dbReference type="EMBL" id="QCI68141.1"/>
    </source>
</evidence>
<keyword evidence="1" id="KW-0812">Transmembrane</keyword>
<feature type="transmembrane region" description="Helical" evidence="1">
    <location>
        <begin position="177"/>
        <end position="210"/>
    </location>
</feature>
<name>A0A4D7B577_9HYPH</name>
<feature type="transmembrane region" description="Helical" evidence="1">
    <location>
        <begin position="272"/>
        <end position="300"/>
    </location>
</feature>
<keyword evidence="3" id="KW-1185">Reference proteome</keyword>
<dbReference type="KEGG" id="pstg:E8M01_30265"/>
<evidence type="ECO:0000256" key="1">
    <source>
        <dbReference type="SAM" id="Phobius"/>
    </source>
</evidence>
<dbReference type="EMBL" id="CP039690">
    <property type="protein sequence ID" value="QCI68141.1"/>
    <property type="molecule type" value="Genomic_DNA"/>
</dbReference>
<dbReference type="AlphaFoldDB" id="A0A4D7B577"/>
<keyword evidence="1" id="KW-0472">Membrane</keyword>
<feature type="transmembrane region" description="Helical" evidence="1">
    <location>
        <begin position="17"/>
        <end position="37"/>
    </location>
</feature>
<keyword evidence="1" id="KW-1133">Transmembrane helix</keyword>
<dbReference type="RefSeq" id="WP_136963560.1">
    <property type="nucleotide sequence ID" value="NZ_CP039690.1"/>
</dbReference>
<sequence>MTAKAATAESAPLSTPAGLVLIALAVALVLVAPIWLVDIVPTQDGPIHLTQADMIARFGWGGVLSEPARTFYEWNARVEPNYSVYAILAALIRLTGDPLLGQSVYLTLYGLFSVVAAYWATRAETDRPLLPFLLLQPIAFGLFIHFGFFNYALGLPAFLAFAALWRGIGERRNLWTFLALALALFALGLTHLATLVAACLLMAAGGLARALASAGAETMRLTVRRLIGDGVWSVAAAVPALALIVAFLIAYPAATTDAANLRYSIFQVVRRLVGLTYLFSYTWWEVVALAPLIAAMAYAAVVALKRWRSGDLVWPIFILLVLLVSALDLRTAQGVPLAERLAPYSWIGAALAIAARQPGLREARILCILASVALAAQSGVRALAYLGWSETTRAVLQAGASHPGQSFAGADLTDLSSANFSWRVQPGAHIHQLAALRSQGVGMGSSLPSMRFYGYYPLRYVPAEDFVFALPEWEAKPGLGSLAAFRAAHKGAPQVLVIIAKDDSGPALARFHGYRDCATAAGPRRSVLACSGSN</sequence>
<accession>A0A4D7B577</accession>
<gene>
    <name evidence="2" type="ORF">E8M01_30265</name>
</gene>
<feature type="transmembrane region" description="Helical" evidence="1">
    <location>
        <begin position="103"/>
        <end position="120"/>
    </location>
</feature>
<evidence type="ECO:0008006" key="4">
    <source>
        <dbReference type="Google" id="ProtNLM"/>
    </source>
</evidence>
<proteinExistence type="predicted"/>
<feature type="transmembrane region" description="Helical" evidence="1">
    <location>
        <begin position="140"/>
        <end position="165"/>
    </location>
</feature>
<reference evidence="2 3" key="1">
    <citation type="submission" date="2019-04" db="EMBL/GenBank/DDBJ databases">
        <title>Phreatobacter aquaticus sp. nov.</title>
        <authorList>
            <person name="Choi A."/>
        </authorList>
    </citation>
    <scope>NUCLEOTIDE SEQUENCE [LARGE SCALE GENOMIC DNA]</scope>
    <source>
        <strain evidence="2 3">KCTC 52518</strain>
    </source>
</reference>
<feature type="transmembrane region" description="Helical" evidence="1">
    <location>
        <begin position="230"/>
        <end position="251"/>
    </location>
</feature>
<dbReference type="Proteomes" id="UP000298781">
    <property type="component" value="Chromosome"/>
</dbReference>
<feature type="transmembrane region" description="Helical" evidence="1">
    <location>
        <begin position="312"/>
        <end position="329"/>
    </location>
</feature>
<organism evidence="2 3">
    <name type="scientific">Phreatobacter stygius</name>
    <dbReference type="NCBI Taxonomy" id="1940610"/>
    <lineage>
        <taxon>Bacteria</taxon>
        <taxon>Pseudomonadati</taxon>
        <taxon>Pseudomonadota</taxon>
        <taxon>Alphaproteobacteria</taxon>
        <taxon>Hyphomicrobiales</taxon>
        <taxon>Phreatobacteraceae</taxon>
        <taxon>Phreatobacter</taxon>
    </lineage>
</organism>
<dbReference type="OrthoDB" id="8189832at2"/>